<keyword evidence="2" id="KW-1185">Reference proteome</keyword>
<reference evidence="1 2" key="1">
    <citation type="submission" date="2017-11" db="EMBL/GenBank/DDBJ databases">
        <title>Taxonomic description and genome sequences of Spirosoma HA7 sp. nov., isolated from pollen microhabitat of Corylus avellana.</title>
        <authorList>
            <person name="Ambika Manirajan B."/>
            <person name="Suarez C."/>
            <person name="Ratering S."/>
            <person name="Geissler-Plaum R."/>
            <person name="Cardinale M."/>
            <person name="Sylvia S."/>
        </authorList>
    </citation>
    <scope>NUCLEOTIDE SEQUENCE [LARGE SCALE GENOMIC DNA]</scope>
    <source>
        <strain evidence="1 2">HA7</strain>
    </source>
</reference>
<proteinExistence type="predicted"/>
<evidence type="ECO:0000313" key="2">
    <source>
        <dbReference type="Proteomes" id="UP000232883"/>
    </source>
</evidence>
<evidence type="ECO:0000313" key="1">
    <source>
        <dbReference type="EMBL" id="AUD07066.1"/>
    </source>
</evidence>
<sequence>MSVVVYLKKYQYGGRYHYGKLWVDREPPLCEVLNFLNPIPILEHREYNLLKAGDRIEFDALFEAWEMIDELEFYRAYKRATASDFRLYVNGKPLPL</sequence>
<accession>A0A2K8ZB02</accession>
<name>A0A2K8ZB02_9BACT</name>
<protein>
    <submittedName>
        <fullName evidence="1">Uncharacterized protein</fullName>
    </submittedName>
</protein>
<gene>
    <name evidence="1" type="ORF">CWM47_37760</name>
</gene>
<dbReference type="KEGG" id="spir:CWM47_37760"/>
<dbReference type="Proteomes" id="UP000232883">
    <property type="component" value="Chromosome"/>
</dbReference>
<dbReference type="AlphaFoldDB" id="A0A2K8ZB02"/>
<organism evidence="1 2">
    <name type="scientific">Spirosoma pollinicola</name>
    <dbReference type="NCBI Taxonomy" id="2057025"/>
    <lineage>
        <taxon>Bacteria</taxon>
        <taxon>Pseudomonadati</taxon>
        <taxon>Bacteroidota</taxon>
        <taxon>Cytophagia</taxon>
        <taxon>Cytophagales</taxon>
        <taxon>Cytophagaceae</taxon>
        <taxon>Spirosoma</taxon>
    </lineage>
</organism>
<dbReference type="EMBL" id="CP025096">
    <property type="protein sequence ID" value="AUD07066.1"/>
    <property type="molecule type" value="Genomic_DNA"/>
</dbReference>